<accession>A0A415EMW7</accession>
<protein>
    <submittedName>
        <fullName evidence="2">Uncharacterized protein</fullName>
    </submittedName>
</protein>
<gene>
    <name evidence="2" type="ORF">DW084_16950</name>
</gene>
<evidence type="ECO:0000313" key="3">
    <source>
        <dbReference type="Proteomes" id="UP000286288"/>
    </source>
</evidence>
<organism evidence="2 3">
    <name type="scientific">Enterococcus casseliflavus</name>
    <name type="common">Enterococcus flavescens</name>
    <dbReference type="NCBI Taxonomy" id="37734"/>
    <lineage>
        <taxon>Bacteria</taxon>
        <taxon>Bacillati</taxon>
        <taxon>Bacillota</taxon>
        <taxon>Bacilli</taxon>
        <taxon>Lactobacillales</taxon>
        <taxon>Enterococcaceae</taxon>
        <taxon>Enterococcus</taxon>
    </lineage>
</organism>
<evidence type="ECO:0000256" key="1">
    <source>
        <dbReference type="SAM" id="Phobius"/>
    </source>
</evidence>
<dbReference type="Proteomes" id="UP000286288">
    <property type="component" value="Unassembled WGS sequence"/>
</dbReference>
<feature type="transmembrane region" description="Helical" evidence="1">
    <location>
        <begin position="21"/>
        <end position="41"/>
    </location>
</feature>
<dbReference type="EMBL" id="QRMZ01000032">
    <property type="protein sequence ID" value="RHK03687.1"/>
    <property type="molecule type" value="Genomic_DNA"/>
</dbReference>
<keyword evidence="1" id="KW-0812">Transmembrane</keyword>
<reference evidence="2 3" key="1">
    <citation type="submission" date="2018-08" db="EMBL/GenBank/DDBJ databases">
        <title>A genome reference for cultivated species of the human gut microbiota.</title>
        <authorList>
            <person name="Zou Y."/>
            <person name="Xue W."/>
            <person name="Luo G."/>
        </authorList>
    </citation>
    <scope>NUCLEOTIDE SEQUENCE [LARGE SCALE GENOMIC DNA]</scope>
    <source>
        <strain evidence="2 3">AF48-16</strain>
    </source>
</reference>
<evidence type="ECO:0000313" key="2">
    <source>
        <dbReference type="EMBL" id="RHK03687.1"/>
    </source>
</evidence>
<comment type="caution">
    <text evidence="2">The sequence shown here is derived from an EMBL/GenBank/DDBJ whole genome shotgun (WGS) entry which is preliminary data.</text>
</comment>
<name>A0A415EMW7_ENTCA</name>
<keyword evidence="1" id="KW-0472">Membrane</keyword>
<proteinExistence type="predicted"/>
<keyword evidence="1" id="KW-1133">Transmembrane helix</keyword>
<sequence>MKMLMKTLLQRGINYSLKRSSAIKFFEGIIAFVVLLGTIFVDRWSGHQNNFSIKQWIEF</sequence>
<dbReference type="AlphaFoldDB" id="A0A415EMW7"/>